<dbReference type="InterPro" id="IPR007173">
    <property type="entry name" value="ALO_C"/>
</dbReference>
<dbReference type="InterPro" id="IPR016169">
    <property type="entry name" value="FAD-bd_PCMH_sub2"/>
</dbReference>
<dbReference type="InterPro" id="IPR006094">
    <property type="entry name" value="Oxid_FAD_bind_N"/>
</dbReference>
<organism evidence="3">
    <name type="scientific">uncultured Nocardioides sp</name>
    <dbReference type="NCBI Taxonomy" id="198441"/>
    <lineage>
        <taxon>Bacteria</taxon>
        <taxon>Bacillati</taxon>
        <taxon>Actinomycetota</taxon>
        <taxon>Actinomycetes</taxon>
        <taxon>Propionibacteriales</taxon>
        <taxon>Nocardioidaceae</taxon>
        <taxon>Nocardioides</taxon>
        <taxon>environmental samples</taxon>
    </lineage>
</organism>
<evidence type="ECO:0000256" key="1">
    <source>
        <dbReference type="ARBA" id="ARBA00023002"/>
    </source>
</evidence>
<dbReference type="InterPro" id="IPR036318">
    <property type="entry name" value="FAD-bd_PCMH-like_sf"/>
</dbReference>
<dbReference type="PANTHER" id="PTHR43762">
    <property type="entry name" value="L-GULONOLACTONE OXIDASE"/>
    <property type="match status" value="1"/>
</dbReference>
<dbReference type="GO" id="GO:0003885">
    <property type="term" value="F:D-arabinono-1,4-lactone oxidase activity"/>
    <property type="evidence" value="ECO:0007669"/>
    <property type="project" value="InterPro"/>
</dbReference>
<keyword evidence="1 3" id="KW-0560">Oxidoreductase</keyword>
<dbReference type="InterPro" id="IPR010031">
    <property type="entry name" value="FAD_lactone_oxidase-like"/>
</dbReference>
<dbReference type="EMBL" id="CADCUM010000078">
    <property type="protein sequence ID" value="CAA9383948.1"/>
    <property type="molecule type" value="Genomic_DNA"/>
</dbReference>
<evidence type="ECO:0000259" key="2">
    <source>
        <dbReference type="PROSITE" id="PS51387"/>
    </source>
</evidence>
<dbReference type="PROSITE" id="PS51387">
    <property type="entry name" value="FAD_PCMH"/>
    <property type="match status" value="1"/>
</dbReference>
<dbReference type="InterPro" id="IPR016171">
    <property type="entry name" value="Vanillyl_alc_oxidase_C-sub2"/>
</dbReference>
<dbReference type="EC" id="1.1.98.3" evidence="3"/>
<dbReference type="Pfam" id="PF01565">
    <property type="entry name" value="FAD_binding_4"/>
    <property type="match status" value="1"/>
</dbReference>
<gene>
    <name evidence="3" type="ORF">AVDCRST_MAG32-1845</name>
</gene>
<dbReference type="GO" id="GO:0016020">
    <property type="term" value="C:membrane"/>
    <property type="evidence" value="ECO:0007669"/>
    <property type="project" value="InterPro"/>
</dbReference>
<dbReference type="PANTHER" id="PTHR43762:SF1">
    <property type="entry name" value="D-ARABINONO-1,4-LACTONE OXIDASE"/>
    <property type="match status" value="1"/>
</dbReference>
<dbReference type="AlphaFoldDB" id="A0A6J4NIK7"/>
<dbReference type="InterPro" id="IPR016166">
    <property type="entry name" value="FAD-bd_PCMH"/>
</dbReference>
<accession>A0A6J4NIK7</accession>
<reference evidence="3" key="1">
    <citation type="submission" date="2020-02" db="EMBL/GenBank/DDBJ databases">
        <authorList>
            <person name="Meier V. D."/>
        </authorList>
    </citation>
    <scope>NUCLEOTIDE SEQUENCE</scope>
    <source>
        <strain evidence="3">AVDCRST_MAG32</strain>
    </source>
</reference>
<dbReference type="Pfam" id="PF04030">
    <property type="entry name" value="ALO"/>
    <property type="match status" value="1"/>
</dbReference>
<evidence type="ECO:0000313" key="3">
    <source>
        <dbReference type="EMBL" id="CAA9383948.1"/>
    </source>
</evidence>
<dbReference type="Gene3D" id="1.10.45.10">
    <property type="entry name" value="Vanillyl-alcohol Oxidase, Chain A, domain 4"/>
    <property type="match status" value="1"/>
</dbReference>
<dbReference type="Gene3D" id="3.30.465.10">
    <property type="match status" value="1"/>
</dbReference>
<dbReference type="SUPFAM" id="SSF56176">
    <property type="entry name" value="FAD-binding/transporter-associated domain-like"/>
    <property type="match status" value="1"/>
</dbReference>
<name>A0A6J4NIK7_9ACTN</name>
<proteinExistence type="predicted"/>
<dbReference type="GO" id="GO:0071949">
    <property type="term" value="F:FAD binding"/>
    <property type="evidence" value="ECO:0007669"/>
    <property type="project" value="InterPro"/>
</dbReference>
<sequence>MTATPLRGSRLDVTRRALTGWGRTAPTTADVVAVTGPDDVASLLAGLHAAGEAPARGVVARGLGRSYGDAAQNAGGLVLDMTGCARVLAIDVEGALVRVEAGVSLDTLIRTLLPLGMWLPVVPGTRQVTVGGAIAADVHGKNHHVAGSFGAHVLELDLVTADGRVRRLTPDGEDADAFWATVGGMGLTGVVVRATLACVPAETAYAVVRTERARDLDHLLELLAEDDPDPYSVAWFDALARGPRMGRAVLTRGRLARLDDLPARLAKRPSSLGGEGQGPAVPPVPYGLLNRATGRAFNELWFRKAPRRPSTDVEPLGAFFQPLDGVRDWNRVYGPRGFCQYQFVVPPAEVESFRRAVALIAASGHPSCLNVLKRMGPSGPGPLSFPAPGWTLAVDLPAEPGLHRLFAQLDELVLGAGGRVYLAKDARLSSGSVEAMYPRLAEFRAVRRMLDPEELFVSDLARRVLL</sequence>
<feature type="domain" description="FAD-binding PCMH-type" evidence="2">
    <location>
        <begin position="24"/>
        <end position="201"/>
    </location>
</feature>
<protein>
    <submittedName>
        <fullName evidence="3">Heteromeric decaprenylphosphoryl-beta-D-ribose 2'-epimerase subunit DprE1</fullName>
        <ecNumber evidence="3">1.1.98.3</ecNumber>
    </submittedName>
</protein>